<dbReference type="Proteomes" id="UP000095492">
    <property type="component" value="Unassembled WGS sequence"/>
</dbReference>
<feature type="transmembrane region" description="Helical" evidence="10">
    <location>
        <begin position="44"/>
        <end position="63"/>
    </location>
</feature>
<accession>A0A173UDF8</accession>
<evidence type="ECO:0000256" key="6">
    <source>
        <dbReference type="ARBA" id="ARBA00022958"/>
    </source>
</evidence>
<keyword evidence="7 10" id="KW-1133">Transmembrane helix</keyword>
<sequence length="446" mass="48683">MFTKLRNNISQMQMIALGFFCIILIGTLLLMTPLASRAGTWTDFLTALFTSTSATCVTGLVVTNTYLHWSLFGQIIIITLIQIGGLGFITFGFGFSMFLRKKITLRQRGLLKESVNVVNTGGIVRLARLILQGTLLFEGIGALILTLCFLRDMPFSQALYYGIFHSISAFCNAGFDLMGAFGMSSFIGYNTNWIVCITLMALIFIGGIGFFVWGDLKEHKLHIRKYALHTKIVLITSLILIIGPSILFLILERHALFADMNTPQAILNALFCAVTPRTAGFNTTDIASLSQSSQLLTIILMFIGGCPGSTAGGAKVTTITVLILYLRSMLTRTDGVNIFKRRLEDEAVSKAAAVFTTHMLLAVAATFLISMQQDLDLTVIVFDVVSAVSTVGMSTGITPNLVPGAKVILILLMYLGRVGSLSFAMSFTDKKRLAHVRQPKEHISIG</sequence>
<dbReference type="Proteomes" id="UP000431304">
    <property type="component" value="Unassembled WGS sequence"/>
</dbReference>
<feature type="transmembrane region" description="Helical" evidence="10">
    <location>
        <begin position="347"/>
        <end position="369"/>
    </location>
</feature>
<evidence type="ECO:0000256" key="1">
    <source>
        <dbReference type="ARBA" id="ARBA00004651"/>
    </source>
</evidence>
<feature type="transmembrane region" description="Helical" evidence="10">
    <location>
        <begin position="162"/>
        <end position="186"/>
    </location>
</feature>
<evidence type="ECO:0000313" key="11">
    <source>
        <dbReference type="EMBL" id="CUN12460.1"/>
    </source>
</evidence>
<dbReference type="AlphaFoldDB" id="A0A173UDF8"/>
<evidence type="ECO:0000313" key="13">
    <source>
        <dbReference type="Proteomes" id="UP000095492"/>
    </source>
</evidence>
<keyword evidence="8" id="KW-0406">Ion transport</keyword>
<dbReference type="GeneID" id="97391704"/>
<dbReference type="RefSeq" id="WP_055290445.1">
    <property type="nucleotide sequence ID" value="NZ_CBCTYR010000013.1"/>
</dbReference>
<protein>
    <submittedName>
        <fullName evidence="11">Ktr system potassium uptake protein B</fullName>
    </submittedName>
    <submittedName>
        <fullName evidence="12">Trk family potassium uptake protein</fullName>
    </submittedName>
</protein>
<dbReference type="GO" id="GO:0015379">
    <property type="term" value="F:potassium:chloride symporter activity"/>
    <property type="evidence" value="ECO:0007669"/>
    <property type="project" value="InterPro"/>
</dbReference>
<name>A0A173UDF8_EUBRA</name>
<evidence type="ECO:0000256" key="10">
    <source>
        <dbReference type="SAM" id="Phobius"/>
    </source>
</evidence>
<dbReference type="EMBL" id="WKRA01000009">
    <property type="protein sequence ID" value="MSD15835.1"/>
    <property type="molecule type" value="Genomic_DNA"/>
</dbReference>
<dbReference type="PANTHER" id="PTHR32024:SF1">
    <property type="entry name" value="KTR SYSTEM POTASSIUM UPTAKE PROTEIN B"/>
    <property type="match status" value="1"/>
</dbReference>
<dbReference type="EMBL" id="CYYA01000013">
    <property type="protein sequence ID" value="CUN12460.1"/>
    <property type="molecule type" value="Genomic_DNA"/>
</dbReference>
<feature type="transmembrane region" description="Helical" evidence="10">
    <location>
        <begin position="192"/>
        <end position="212"/>
    </location>
</feature>
<feature type="transmembrane region" description="Helical" evidence="10">
    <location>
        <begin position="129"/>
        <end position="150"/>
    </location>
</feature>
<dbReference type="GO" id="GO:0005886">
    <property type="term" value="C:plasma membrane"/>
    <property type="evidence" value="ECO:0007669"/>
    <property type="project" value="UniProtKB-SubCell"/>
</dbReference>
<proteinExistence type="predicted"/>
<dbReference type="OrthoDB" id="9810952at2"/>
<feature type="transmembrane region" description="Helical" evidence="10">
    <location>
        <begin position="12"/>
        <end position="32"/>
    </location>
</feature>
<keyword evidence="6" id="KW-0630">Potassium</keyword>
<comment type="subcellular location">
    <subcellularLocation>
        <location evidence="1">Cell membrane</location>
        <topology evidence="1">Multi-pass membrane protein</topology>
    </subcellularLocation>
</comment>
<evidence type="ECO:0000256" key="5">
    <source>
        <dbReference type="ARBA" id="ARBA00022692"/>
    </source>
</evidence>
<dbReference type="InterPro" id="IPR004772">
    <property type="entry name" value="TrkH"/>
</dbReference>
<evidence type="ECO:0000256" key="9">
    <source>
        <dbReference type="ARBA" id="ARBA00023136"/>
    </source>
</evidence>
<keyword evidence="9 10" id="KW-0472">Membrane</keyword>
<keyword evidence="3" id="KW-1003">Cell membrane</keyword>
<dbReference type="NCBIfam" id="TIGR00933">
    <property type="entry name" value="2a38"/>
    <property type="match status" value="1"/>
</dbReference>
<keyword evidence="2" id="KW-0813">Transport</keyword>
<evidence type="ECO:0000256" key="4">
    <source>
        <dbReference type="ARBA" id="ARBA00022538"/>
    </source>
</evidence>
<dbReference type="STRING" id="39490.ERS852448_01973"/>
<evidence type="ECO:0000256" key="2">
    <source>
        <dbReference type="ARBA" id="ARBA00022448"/>
    </source>
</evidence>
<dbReference type="InterPro" id="IPR003445">
    <property type="entry name" value="Cat_transpt"/>
</dbReference>
<evidence type="ECO:0000313" key="12">
    <source>
        <dbReference type="EMBL" id="MSD15835.1"/>
    </source>
</evidence>
<reference evidence="11 13" key="1">
    <citation type="submission" date="2015-09" db="EMBL/GenBank/DDBJ databases">
        <authorList>
            <consortium name="Pathogen Informatics"/>
        </authorList>
    </citation>
    <scope>NUCLEOTIDE SEQUENCE [LARGE SCALE GENOMIC DNA]</scope>
    <source>
        <strain evidence="11 13">2789STDY5608891</strain>
    </source>
</reference>
<dbReference type="PANTHER" id="PTHR32024">
    <property type="entry name" value="TRK SYSTEM POTASSIUM UPTAKE PROTEIN TRKG-RELATED"/>
    <property type="match status" value="1"/>
</dbReference>
<keyword evidence="4" id="KW-0633">Potassium transport</keyword>
<gene>
    <name evidence="11" type="primary">ktrB</name>
    <name evidence="11" type="ORF">ERS852448_01973</name>
    <name evidence="12" type="ORF">GKE72_07045</name>
</gene>
<feature type="transmembrane region" description="Helical" evidence="10">
    <location>
        <begin position="232"/>
        <end position="251"/>
    </location>
</feature>
<reference evidence="12 14" key="2">
    <citation type="journal article" date="2019" name="Nat. Med.">
        <title>A library of human gut bacterial isolates paired with longitudinal multiomics data enables mechanistic microbiome research.</title>
        <authorList>
            <person name="Poyet M."/>
            <person name="Groussin M."/>
            <person name="Gibbons S.M."/>
            <person name="Avila-Pacheco J."/>
            <person name="Jiang X."/>
            <person name="Kearney S.M."/>
            <person name="Perrotta A.R."/>
            <person name="Berdy B."/>
            <person name="Zhao S."/>
            <person name="Lieberman T.D."/>
            <person name="Swanson P.K."/>
            <person name="Smith M."/>
            <person name="Roesemann S."/>
            <person name="Alexander J.E."/>
            <person name="Rich S.A."/>
            <person name="Livny J."/>
            <person name="Vlamakis H."/>
            <person name="Clish C."/>
            <person name="Bullock K."/>
            <person name="Deik A."/>
            <person name="Scott J."/>
            <person name="Pierce K.A."/>
            <person name="Xavier R.J."/>
            <person name="Alm E.J."/>
        </authorList>
    </citation>
    <scope>NUCLEOTIDE SEQUENCE [LARGE SCALE GENOMIC DNA]</scope>
    <source>
        <strain evidence="12 14">BIOML-A3</strain>
    </source>
</reference>
<evidence type="ECO:0000313" key="14">
    <source>
        <dbReference type="Proteomes" id="UP000431304"/>
    </source>
</evidence>
<feature type="transmembrane region" description="Helical" evidence="10">
    <location>
        <begin position="75"/>
        <end position="99"/>
    </location>
</feature>
<organism evidence="11 13">
    <name type="scientific">Eubacterium ramulus</name>
    <dbReference type="NCBI Taxonomy" id="39490"/>
    <lineage>
        <taxon>Bacteria</taxon>
        <taxon>Bacillati</taxon>
        <taxon>Bacillota</taxon>
        <taxon>Clostridia</taxon>
        <taxon>Eubacteriales</taxon>
        <taxon>Eubacteriaceae</taxon>
        <taxon>Eubacterium</taxon>
    </lineage>
</organism>
<feature type="transmembrane region" description="Helical" evidence="10">
    <location>
        <begin position="298"/>
        <end position="326"/>
    </location>
</feature>
<keyword evidence="5 10" id="KW-0812">Transmembrane</keyword>
<dbReference type="Pfam" id="PF02386">
    <property type="entry name" value="TrkH"/>
    <property type="match status" value="1"/>
</dbReference>
<evidence type="ECO:0000256" key="8">
    <source>
        <dbReference type="ARBA" id="ARBA00023065"/>
    </source>
</evidence>
<evidence type="ECO:0000256" key="7">
    <source>
        <dbReference type="ARBA" id="ARBA00022989"/>
    </source>
</evidence>
<evidence type="ECO:0000256" key="3">
    <source>
        <dbReference type="ARBA" id="ARBA00022475"/>
    </source>
</evidence>
<feature type="transmembrane region" description="Helical" evidence="10">
    <location>
        <begin position="407"/>
        <end position="427"/>
    </location>
</feature>